<sequence>MEPNATERTRNIKRNFGIRQRIDLTLFSKIEECQAFNQAIRIILMNIVLVAVYPNQGYYCIF</sequence>
<evidence type="ECO:0000313" key="1">
    <source>
        <dbReference type="EMBL" id="ETN85183.1"/>
    </source>
</evidence>
<gene>
    <name evidence="1" type="ORF">NECAME_16882</name>
</gene>
<dbReference type="AlphaFoldDB" id="W2TTR9"/>
<dbReference type="EMBL" id="KI657791">
    <property type="protein sequence ID" value="ETN85183.1"/>
    <property type="molecule type" value="Genomic_DNA"/>
</dbReference>
<dbReference type="KEGG" id="nai:NECAME_16882"/>
<reference evidence="2" key="1">
    <citation type="journal article" date="2014" name="Nat. Genet.">
        <title>Genome of the human hookworm Necator americanus.</title>
        <authorList>
            <person name="Tang Y.T."/>
            <person name="Gao X."/>
            <person name="Rosa B.A."/>
            <person name="Abubucker S."/>
            <person name="Hallsworth-Pepin K."/>
            <person name="Martin J."/>
            <person name="Tyagi R."/>
            <person name="Heizer E."/>
            <person name="Zhang X."/>
            <person name="Bhonagiri-Palsikar V."/>
            <person name="Minx P."/>
            <person name="Warren W.C."/>
            <person name="Wang Q."/>
            <person name="Zhan B."/>
            <person name="Hotez P.J."/>
            <person name="Sternberg P.W."/>
            <person name="Dougall A."/>
            <person name="Gaze S.T."/>
            <person name="Mulvenna J."/>
            <person name="Sotillo J."/>
            <person name="Ranganathan S."/>
            <person name="Rabelo E.M."/>
            <person name="Wilson R.K."/>
            <person name="Felgner P.L."/>
            <person name="Bethony J."/>
            <person name="Hawdon J.M."/>
            <person name="Gasser R.B."/>
            <person name="Loukas A."/>
            <person name="Mitreva M."/>
        </authorList>
    </citation>
    <scope>NUCLEOTIDE SEQUENCE [LARGE SCALE GENOMIC DNA]</scope>
</reference>
<protein>
    <submittedName>
        <fullName evidence="1">Uncharacterized protein</fullName>
    </submittedName>
</protein>
<proteinExistence type="predicted"/>
<accession>W2TTR9</accession>
<dbReference type="Proteomes" id="UP000053676">
    <property type="component" value="Unassembled WGS sequence"/>
</dbReference>
<organism evidence="1 2">
    <name type="scientific">Necator americanus</name>
    <name type="common">Human hookworm</name>
    <dbReference type="NCBI Taxonomy" id="51031"/>
    <lineage>
        <taxon>Eukaryota</taxon>
        <taxon>Metazoa</taxon>
        <taxon>Ecdysozoa</taxon>
        <taxon>Nematoda</taxon>
        <taxon>Chromadorea</taxon>
        <taxon>Rhabditida</taxon>
        <taxon>Rhabditina</taxon>
        <taxon>Rhabditomorpha</taxon>
        <taxon>Strongyloidea</taxon>
        <taxon>Ancylostomatidae</taxon>
        <taxon>Bunostominae</taxon>
        <taxon>Necator</taxon>
    </lineage>
</organism>
<name>W2TTR9_NECAM</name>
<keyword evidence="2" id="KW-1185">Reference proteome</keyword>
<evidence type="ECO:0000313" key="2">
    <source>
        <dbReference type="Proteomes" id="UP000053676"/>
    </source>
</evidence>